<protein>
    <recommendedName>
        <fullName evidence="1">Lactose phosphotransferase system repressor</fullName>
    </recommendedName>
</protein>
<evidence type="ECO:0000256" key="2">
    <source>
        <dbReference type="ARBA" id="ARBA00022491"/>
    </source>
</evidence>
<proteinExistence type="predicted"/>
<evidence type="ECO:0000313" key="9">
    <source>
        <dbReference type="Proteomes" id="UP000050509"/>
    </source>
</evidence>
<dbReference type="Proteomes" id="UP000050509">
    <property type="component" value="Unassembled WGS sequence"/>
</dbReference>
<dbReference type="InterPro" id="IPR018356">
    <property type="entry name" value="Tscrpt_reg_HTH_DeoR_CS"/>
</dbReference>
<dbReference type="PRINTS" id="PR00037">
    <property type="entry name" value="HTHLACR"/>
</dbReference>
<evidence type="ECO:0000256" key="1">
    <source>
        <dbReference type="ARBA" id="ARBA00021390"/>
    </source>
</evidence>
<dbReference type="Pfam" id="PF08220">
    <property type="entry name" value="HTH_DeoR"/>
    <property type="match status" value="1"/>
</dbReference>
<dbReference type="Pfam" id="PF00455">
    <property type="entry name" value="DeoRC"/>
    <property type="match status" value="1"/>
</dbReference>
<accession>A0A0P9CRB3</accession>
<dbReference type="SUPFAM" id="SSF46785">
    <property type="entry name" value="Winged helix' DNA-binding domain"/>
    <property type="match status" value="1"/>
</dbReference>
<comment type="function">
    <text evidence="6">Repressor of the lactose catabolism operon. Galactose-6-phosphate is the inducer.</text>
</comment>
<dbReference type="AlphaFoldDB" id="A0A0P9CRB3"/>
<dbReference type="PANTHER" id="PTHR30363">
    <property type="entry name" value="HTH-TYPE TRANSCRIPTIONAL REGULATOR SRLR-RELATED"/>
    <property type="match status" value="1"/>
</dbReference>
<organism evidence="8 9">
    <name type="scientific">Kouleothrix aurantiaca</name>
    <dbReference type="NCBI Taxonomy" id="186479"/>
    <lineage>
        <taxon>Bacteria</taxon>
        <taxon>Bacillati</taxon>
        <taxon>Chloroflexota</taxon>
        <taxon>Chloroflexia</taxon>
        <taxon>Chloroflexales</taxon>
        <taxon>Roseiflexineae</taxon>
        <taxon>Roseiflexaceae</taxon>
        <taxon>Kouleothrix</taxon>
    </lineage>
</organism>
<evidence type="ECO:0000256" key="5">
    <source>
        <dbReference type="ARBA" id="ARBA00023163"/>
    </source>
</evidence>
<dbReference type="PANTHER" id="PTHR30363:SF4">
    <property type="entry name" value="GLYCEROL-3-PHOSPHATE REGULON REPRESSOR"/>
    <property type="match status" value="1"/>
</dbReference>
<dbReference type="InterPro" id="IPR037171">
    <property type="entry name" value="NagB/RpiA_transferase-like"/>
</dbReference>
<dbReference type="PROSITE" id="PS00894">
    <property type="entry name" value="HTH_DEOR_1"/>
    <property type="match status" value="1"/>
</dbReference>
<keyword evidence="5" id="KW-0804">Transcription</keyword>
<dbReference type="InterPro" id="IPR050313">
    <property type="entry name" value="Carb_Metab_HTH_regulators"/>
</dbReference>
<evidence type="ECO:0000256" key="6">
    <source>
        <dbReference type="ARBA" id="ARBA00024937"/>
    </source>
</evidence>
<dbReference type="GO" id="GO:0003677">
    <property type="term" value="F:DNA binding"/>
    <property type="evidence" value="ECO:0007669"/>
    <property type="project" value="UniProtKB-KW"/>
</dbReference>
<keyword evidence="4" id="KW-0238">DNA-binding</keyword>
<dbReference type="GO" id="GO:0003700">
    <property type="term" value="F:DNA-binding transcription factor activity"/>
    <property type="evidence" value="ECO:0007669"/>
    <property type="project" value="InterPro"/>
</dbReference>
<keyword evidence="3" id="KW-0805">Transcription regulation</keyword>
<keyword evidence="9" id="KW-1185">Reference proteome</keyword>
<dbReference type="InterPro" id="IPR036388">
    <property type="entry name" value="WH-like_DNA-bd_sf"/>
</dbReference>
<keyword evidence="2" id="KW-0678">Repressor</keyword>
<dbReference type="InterPro" id="IPR001034">
    <property type="entry name" value="DeoR_HTH"/>
</dbReference>
<dbReference type="SUPFAM" id="SSF100950">
    <property type="entry name" value="NagB/RpiA/CoA transferase-like"/>
    <property type="match status" value="1"/>
</dbReference>
<evidence type="ECO:0000259" key="7">
    <source>
        <dbReference type="PROSITE" id="PS51000"/>
    </source>
</evidence>
<evidence type="ECO:0000313" key="8">
    <source>
        <dbReference type="EMBL" id="KPV48235.1"/>
    </source>
</evidence>
<dbReference type="SMART" id="SM00420">
    <property type="entry name" value="HTH_DEOR"/>
    <property type="match status" value="1"/>
</dbReference>
<dbReference type="InterPro" id="IPR014036">
    <property type="entry name" value="DeoR-like_C"/>
</dbReference>
<reference evidence="8 9" key="1">
    <citation type="submission" date="2015-09" db="EMBL/GenBank/DDBJ databases">
        <title>Draft genome sequence of Kouleothrix aurantiaca JCM 19913.</title>
        <authorList>
            <person name="Hemp J."/>
        </authorList>
    </citation>
    <scope>NUCLEOTIDE SEQUENCE [LARGE SCALE GENOMIC DNA]</scope>
    <source>
        <strain evidence="8 9">COM-B</strain>
    </source>
</reference>
<feature type="domain" description="HTH deoR-type" evidence="7">
    <location>
        <begin position="11"/>
        <end position="66"/>
    </location>
</feature>
<dbReference type="PROSITE" id="PS51000">
    <property type="entry name" value="HTH_DEOR_2"/>
    <property type="match status" value="1"/>
</dbReference>
<name>A0A0P9CRB3_9CHLR</name>
<evidence type="ECO:0000256" key="4">
    <source>
        <dbReference type="ARBA" id="ARBA00023125"/>
    </source>
</evidence>
<dbReference type="Gene3D" id="3.30.750.70">
    <property type="entry name" value="4-hydroxybutyrate coenzyme like domains"/>
    <property type="match status" value="1"/>
</dbReference>
<comment type="caution">
    <text evidence="8">The sequence shown here is derived from an EMBL/GenBank/DDBJ whole genome shotgun (WGS) entry which is preliminary data.</text>
</comment>
<dbReference type="EMBL" id="LJCR01002822">
    <property type="protein sequence ID" value="KPV48235.1"/>
    <property type="molecule type" value="Genomic_DNA"/>
</dbReference>
<evidence type="ECO:0000256" key="3">
    <source>
        <dbReference type="ARBA" id="ARBA00023015"/>
    </source>
</evidence>
<sequence length="208" mass="22669">MERGAEQLISSVERQTHLLHFIEQRQRVTVAQICDYFSVSPATARRDLDALAERGKIQRVHGGAIPIRQAPPELPVVSRIADQLDEKQRIGHATAELIADGDTVFLGNGTTVLEVARNLLAHKNLTVITNSLMVLNLMADSPDATVISLGGQLRRAELSMIGHITEQALAELRADKVIIGVHAIDAKHGLTSQYLPEAITDRAILKIG</sequence>
<gene>
    <name evidence="8" type="ORF">SE17_39175</name>
</gene>
<feature type="non-terminal residue" evidence="8">
    <location>
        <position position="208"/>
    </location>
</feature>
<dbReference type="InterPro" id="IPR036390">
    <property type="entry name" value="WH_DNA-bd_sf"/>
</dbReference>
<dbReference type="SMART" id="SM01134">
    <property type="entry name" value="DeoRC"/>
    <property type="match status" value="1"/>
</dbReference>
<dbReference type="Gene3D" id="1.10.10.10">
    <property type="entry name" value="Winged helix-like DNA-binding domain superfamily/Winged helix DNA-binding domain"/>
    <property type="match status" value="1"/>
</dbReference>